<dbReference type="InterPro" id="IPR003439">
    <property type="entry name" value="ABC_transporter-like_ATP-bd"/>
</dbReference>
<dbReference type="Gene3D" id="3.40.50.300">
    <property type="entry name" value="P-loop containing nucleotide triphosphate hydrolases"/>
    <property type="match status" value="2"/>
</dbReference>
<feature type="transmembrane region" description="Helical" evidence="10">
    <location>
        <begin position="1200"/>
        <end position="1218"/>
    </location>
</feature>
<feature type="domain" description="ABC transporter" evidence="11">
    <location>
        <begin position="55"/>
        <end position="310"/>
    </location>
</feature>
<evidence type="ECO:0000259" key="11">
    <source>
        <dbReference type="PROSITE" id="PS50893"/>
    </source>
</evidence>
<feature type="transmembrane region" description="Helical" evidence="10">
    <location>
        <begin position="1279"/>
        <end position="1303"/>
    </location>
</feature>
<feature type="transmembrane region" description="Helical" evidence="10">
    <location>
        <begin position="517"/>
        <end position="538"/>
    </location>
</feature>
<dbReference type="NCBIfam" id="TIGR00955">
    <property type="entry name" value="3a01204"/>
    <property type="match status" value="1"/>
</dbReference>
<feature type="transmembrane region" description="Helical" evidence="10">
    <location>
        <begin position="1130"/>
        <end position="1155"/>
    </location>
</feature>
<keyword evidence="13" id="KW-1185">Reference proteome</keyword>
<evidence type="ECO:0000313" key="13">
    <source>
        <dbReference type="Proteomes" id="UP000005408"/>
    </source>
</evidence>
<dbReference type="PANTHER" id="PTHR48041">
    <property type="entry name" value="ABC TRANSPORTER G FAMILY MEMBER 28"/>
    <property type="match status" value="1"/>
</dbReference>
<evidence type="ECO:0000256" key="2">
    <source>
        <dbReference type="ARBA" id="ARBA00005814"/>
    </source>
</evidence>
<keyword evidence="5" id="KW-0547">Nucleotide-binding</keyword>
<feature type="region of interest" description="Disordered" evidence="9">
    <location>
        <begin position="666"/>
        <end position="698"/>
    </location>
</feature>
<feature type="transmembrane region" description="Helical" evidence="10">
    <location>
        <begin position="545"/>
        <end position="567"/>
    </location>
</feature>
<feature type="compositionally biased region" description="Polar residues" evidence="9">
    <location>
        <begin position="13"/>
        <end position="23"/>
    </location>
</feature>
<feature type="transmembrane region" description="Helical" evidence="10">
    <location>
        <begin position="490"/>
        <end position="511"/>
    </location>
</feature>
<dbReference type="Pfam" id="PF19055">
    <property type="entry name" value="ABC2_membrane_7"/>
    <property type="match status" value="2"/>
</dbReference>
<dbReference type="InterPro" id="IPR017871">
    <property type="entry name" value="ABC_transporter-like_CS"/>
</dbReference>
<evidence type="ECO:0000256" key="5">
    <source>
        <dbReference type="ARBA" id="ARBA00022741"/>
    </source>
</evidence>
<dbReference type="CDD" id="cd03213">
    <property type="entry name" value="ABCG_EPDR"/>
    <property type="match status" value="2"/>
</dbReference>
<keyword evidence="7 10" id="KW-1133">Transmembrane helix</keyword>
<evidence type="ECO:0000256" key="10">
    <source>
        <dbReference type="SAM" id="Phobius"/>
    </source>
</evidence>
<evidence type="ECO:0000256" key="6">
    <source>
        <dbReference type="ARBA" id="ARBA00022840"/>
    </source>
</evidence>
<proteinExistence type="inferred from homology"/>
<feature type="transmembrane region" description="Helical" evidence="10">
    <location>
        <begin position="466"/>
        <end position="483"/>
    </location>
</feature>
<dbReference type="InterPro" id="IPR003593">
    <property type="entry name" value="AAA+_ATPase"/>
</dbReference>
<keyword evidence="6" id="KW-0067">ATP-binding</keyword>
<dbReference type="SMART" id="SM00382">
    <property type="entry name" value="AAA"/>
    <property type="match status" value="2"/>
</dbReference>
<keyword evidence="8 10" id="KW-0472">Membrane</keyword>
<feature type="compositionally biased region" description="Basic and acidic residues" evidence="9">
    <location>
        <begin position="676"/>
        <end position="698"/>
    </location>
</feature>
<evidence type="ECO:0000256" key="3">
    <source>
        <dbReference type="ARBA" id="ARBA00022448"/>
    </source>
</evidence>
<dbReference type="InterPro" id="IPR005284">
    <property type="entry name" value="Pigment_permease/Abcg"/>
</dbReference>
<protein>
    <recommendedName>
        <fullName evidence="11">ABC transporter domain-containing protein</fullName>
    </recommendedName>
</protein>
<feature type="domain" description="ABC transporter" evidence="11">
    <location>
        <begin position="709"/>
        <end position="958"/>
    </location>
</feature>
<comment type="subcellular location">
    <subcellularLocation>
        <location evidence="1">Membrane</location>
        <topology evidence="1">Multi-pass membrane protein</topology>
    </subcellularLocation>
</comment>
<keyword evidence="3" id="KW-0813">Transport</keyword>
<evidence type="ECO:0000313" key="12">
    <source>
        <dbReference type="EnsemblMetazoa" id="G32014.2:cds"/>
    </source>
</evidence>
<dbReference type="InterPro" id="IPR027417">
    <property type="entry name" value="P-loop_NTPase"/>
</dbReference>
<name>A0A8W8MBB5_MAGGI</name>
<dbReference type="GO" id="GO:0005886">
    <property type="term" value="C:plasma membrane"/>
    <property type="evidence" value="ECO:0007669"/>
    <property type="project" value="TreeGrafter"/>
</dbReference>
<feature type="region of interest" description="Disordered" evidence="9">
    <location>
        <begin position="13"/>
        <end position="43"/>
    </location>
</feature>
<dbReference type="Pfam" id="PF01061">
    <property type="entry name" value="ABC2_membrane"/>
    <property type="match status" value="2"/>
</dbReference>
<organism evidence="12 13">
    <name type="scientific">Magallana gigas</name>
    <name type="common">Pacific oyster</name>
    <name type="synonym">Crassostrea gigas</name>
    <dbReference type="NCBI Taxonomy" id="29159"/>
    <lineage>
        <taxon>Eukaryota</taxon>
        <taxon>Metazoa</taxon>
        <taxon>Spiralia</taxon>
        <taxon>Lophotrochozoa</taxon>
        <taxon>Mollusca</taxon>
        <taxon>Bivalvia</taxon>
        <taxon>Autobranchia</taxon>
        <taxon>Pteriomorphia</taxon>
        <taxon>Ostreida</taxon>
        <taxon>Ostreoidea</taxon>
        <taxon>Ostreidae</taxon>
        <taxon>Magallana</taxon>
    </lineage>
</organism>
<reference evidence="12" key="1">
    <citation type="submission" date="2022-08" db="UniProtKB">
        <authorList>
            <consortium name="EnsemblMetazoa"/>
        </authorList>
    </citation>
    <scope>IDENTIFICATION</scope>
    <source>
        <strain evidence="12">05x7-T-G4-1.051#20</strain>
    </source>
</reference>
<feature type="transmembrane region" description="Helical" evidence="10">
    <location>
        <begin position="1167"/>
        <end position="1188"/>
    </location>
</feature>
<dbReference type="GO" id="GO:0005524">
    <property type="term" value="F:ATP binding"/>
    <property type="evidence" value="ECO:0007669"/>
    <property type="project" value="UniProtKB-KW"/>
</dbReference>
<feature type="transmembrane region" description="Helical" evidence="10">
    <location>
        <begin position="1085"/>
        <end position="1110"/>
    </location>
</feature>
<evidence type="ECO:0000256" key="4">
    <source>
        <dbReference type="ARBA" id="ARBA00022692"/>
    </source>
</evidence>
<dbReference type="SUPFAM" id="SSF52540">
    <property type="entry name" value="P-loop containing nucleoside triphosphate hydrolases"/>
    <property type="match status" value="2"/>
</dbReference>
<dbReference type="GO" id="GO:0140359">
    <property type="term" value="F:ABC-type transporter activity"/>
    <property type="evidence" value="ECO:0007669"/>
    <property type="project" value="InterPro"/>
</dbReference>
<dbReference type="GO" id="GO:0016887">
    <property type="term" value="F:ATP hydrolysis activity"/>
    <property type="evidence" value="ECO:0007669"/>
    <property type="project" value="InterPro"/>
</dbReference>
<feature type="transmembrane region" description="Helical" evidence="10">
    <location>
        <begin position="402"/>
        <end position="423"/>
    </location>
</feature>
<dbReference type="Proteomes" id="UP000005408">
    <property type="component" value="Unassembled WGS sequence"/>
</dbReference>
<evidence type="ECO:0000256" key="1">
    <source>
        <dbReference type="ARBA" id="ARBA00004141"/>
    </source>
</evidence>
<dbReference type="FunFam" id="3.40.50.300:FF:003483">
    <property type="entry name" value="WHiTe (Drosophila) related ABC transporter"/>
    <property type="match status" value="2"/>
</dbReference>
<dbReference type="PROSITE" id="PS50893">
    <property type="entry name" value="ABC_TRANSPORTER_2"/>
    <property type="match status" value="2"/>
</dbReference>
<dbReference type="InterPro" id="IPR050352">
    <property type="entry name" value="ABCG_transporters"/>
</dbReference>
<dbReference type="InterPro" id="IPR043926">
    <property type="entry name" value="ABCG_dom"/>
</dbReference>
<dbReference type="InterPro" id="IPR013525">
    <property type="entry name" value="ABC2_TM"/>
</dbReference>
<feature type="transmembrane region" description="Helical" evidence="10">
    <location>
        <begin position="1052"/>
        <end position="1073"/>
    </location>
</feature>
<keyword evidence="4 10" id="KW-0812">Transmembrane</keyword>
<accession>A0A8W8MBB5</accession>
<dbReference type="PANTHER" id="PTHR48041:SF139">
    <property type="entry name" value="PROTEIN SCARLET"/>
    <property type="match status" value="1"/>
</dbReference>
<evidence type="ECO:0000256" key="8">
    <source>
        <dbReference type="ARBA" id="ARBA00023136"/>
    </source>
</evidence>
<dbReference type="Pfam" id="PF00005">
    <property type="entry name" value="ABC_tran"/>
    <property type="match status" value="2"/>
</dbReference>
<sequence length="1309" mass="145377">MVDSERKPILGISKQNSFYSHSNGGFDDDVDDPELGSKGGGLEKSVAEDLDPVTLTWKDVNVYAMPKKGCCNRGQKLESPKQILSNVSGMIKPGKLMAVMGASGAGKSTMLNVLTFRNRGSLIIQGDIRINGVVVDKTKIANISAYVQQDDLFIGSLTVREHLTFRALLRMDKRKSREQRLQKVEDVIYELGLKKCADTVIGIPGRLRGISGGEMKRLSFASDLLTNPPLMFCDEATSGLDSFMAYSVIQSLKALVQKGRTIICTIHQPPSEVFELFDEVFLLAEGRVAFSGPIPDALEFFKSNGHPSPVNYNPADHFILTLAIVPGKEKDCKAKVKDICDVYEASQPYLQMKEEIKTGSAQVSQSFVENTLNNTSRYGASLLQQVKSVFWRSWITSIRDPLIVRIKFVQTIFFSVILGLIYLKTDDEYSQEDIMNINGAIFVIITNLSFTNIFSVLNVFPLEIPIFLREYGSGLYGVGVYYLSKTLVEIPFLILIPVIFMSILYWMSGLVHDANSFLTATGIAVLIGNTAASFGYLVSAAVPSVTAALAIAPALMIPFLLFGGFFLNNGSTPDYLIWLKYLSWFSYGNEMLVVNQWEDVKNINCTSSTQCIPDGNSVIKNLSFDKDNFYLDLVDYKLFDAESLGCFNSVKRFTMNGSFTNKGYSPEVITTGGGPKDNKIHPEDPELGRQRQESSTDHLDPVTLTWKDVNVYSIPKKGCCNRGNAVPSKHILKNVSGMIKPGKLTAFMGSSGAGKSTLMNVLTFRNSGDLKLDGEIRVNGVKVNKPKISNISAYVQQDDLFVGTMTVREQLTFRALLRMDKSKSREERLQKVEEIIQELGLKKCADTMIGTPGKTKGISGGEMKRLSFASELLTNPPLMFCDEATSGLDSFMAHNVIQSLKSLVKQGRTILCTIHQPSSDVFELFDEVFLLAEGRVAFSGSVNDAMNFFKSNGHTCPINYNPADHFVITLAIEPGREEQCREEVNKICDNFEASSAYKEIKSKTDELANHPEEHLKQMMETLTDSSRYEASIFQQVKSVFWRSWVTNIRDPMVVRIKFAQTIFFALVLGLVYLKTSDSYDQQDIMNINGVIFIIITNLSFTHVFGVLNVFPLEVPVFMREYGTGLYNVAVYYLSKTLVEIPFLIIIPIIFMSILYWMSGLIRDADAFLVATGISILVSNAAASFGYVISTAVPSTTAGLAIAPALMIPFLLFGGFFLNSGSTPDYLVWLKYISWFFYGNEILVVNQWEDVTQISCTTSSSCVSNGALVISSLNFDKDNFYLDIGLLFALIAAFRIIAFLILLFRAKRSH</sequence>
<evidence type="ECO:0000256" key="7">
    <source>
        <dbReference type="ARBA" id="ARBA00022989"/>
    </source>
</evidence>
<dbReference type="EnsemblMetazoa" id="G32014.2">
    <property type="protein sequence ID" value="G32014.2:cds"/>
    <property type="gene ID" value="G32014"/>
</dbReference>
<evidence type="ECO:0000256" key="9">
    <source>
        <dbReference type="SAM" id="MobiDB-lite"/>
    </source>
</evidence>
<comment type="similarity">
    <text evidence="2">Belongs to the ABC transporter superfamily. ABCG family. Eye pigment precursor importer (TC 3.A.1.204) subfamily.</text>
</comment>
<dbReference type="PROSITE" id="PS00211">
    <property type="entry name" value="ABC_TRANSPORTER_1"/>
    <property type="match status" value="2"/>
</dbReference>
<feature type="transmembrane region" description="Helical" evidence="10">
    <location>
        <begin position="435"/>
        <end position="460"/>
    </location>
</feature>
<feature type="transmembrane region" description="Helical" evidence="10">
    <location>
        <begin position="1225"/>
        <end position="1244"/>
    </location>
</feature>